<gene>
    <name evidence="3" type="ORF">EIP91_008018</name>
</gene>
<reference evidence="3 4" key="1">
    <citation type="submission" date="2018-11" db="EMBL/GenBank/DDBJ databases">
        <title>Genome assembly of Steccherinum ochraceum LE-BIN_3174, the white-rot fungus of the Steccherinaceae family (The Residual Polyporoid clade, Polyporales, Basidiomycota).</title>
        <authorList>
            <person name="Fedorova T.V."/>
            <person name="Glazunova O.A."/>
            <person name="Landesman E.O."/>
            <person name="Moiseenko K.V."/>
            <person name="Psurtseva N.V."/>
            <person name="Savinova O.S."/>
            <person name="Shakhova N.V."/>
            <person name="Tyazhelova T.V."/>
            <person name="Vasina D.V."/>
        </authorList>
    </citation>
    <scope>NUCLEOTIDE SEQUENCE [LARGE SCALE GENOMIC DNA]</scope>
    <source>
        <strain evidence="3 4">LE-BIN_3174</strain>
    </source>
</reference>
<dbReference type="STRING" id="92696.A0A4R0RBL7"/>
<evidence type="ECO:0000313" key="3">
    <source>
        <dbReference type="EMBL" id="TCD61709.1"/>
    </source>
</evidence>
<dbReference type="Proteomes" id="UP000292702">
    <property type="component" value="Unassembled WGS sequence"/>
</dbReference>
<evidence type="ECO:0000256" key="1">
    <source>
        <dbReference type="SAM" id="MobiDB-lite"/>
    </source>
</evidence>
<proteinExistence type="predicted"/>
<feature type="region of interest" description="Disordered" evidence="1">
    <location>
        <begin position="1"/>
        <end position="41"/>
    </location>
</feature>
<dbReference type="OrthoDB" id="3357985at2759"/>
<feature type="compositionally biased region" description="Polar residues" evidence="1">
    <location>
        <begin position="1"/>
        <end position="13"/>
    </location>
</feature>
<evidence type="ECO:0000259" key="2">
    <source>
        <dbReference type="PROSITE" id="PS50097"/>
    </source>
</evidence>
<name>A0A4R0RBL7_9APHY</name>
<dbReference type="InterPro" id="IPR011333">
    <property type="entry name" value="SKP1/BTB/POZ_sf"/>
</dbReference>
<evidence type="ECO:0000313" key="4">
    <source>
        <dbReference type="Proteomes" id="UP000292702"/>
    </source>
</evidence>
<feature type="domain" description="BTB" evidence="2">
    <location>
        <begin position="42"/>
        <end position="117"/>
    </location>
</feature>
<protein>
    <recommendedName>
        <fullName evidence="2">BTB domain-containing protein</fullName>
    </recommendedName>
</protein>
<feature type="region of interest" description="Disordered" evidence="1">
    <location>
        <begin position="73"/>
        <end position="93"/>
    </location>
</feature>
<sequence length="350" mass="38895">MATPTASDNSTSEPEIEKDKPTEDGKETLPRDASPPFNKPSANVIIRTADSVDFRVQQAILAEASTVFADMFSLPATGPGQKRQQREDDDQEYRDGIPVISVTESSKTMDILLRYCYPLVRPPLPTPSDFCNALVAARKYMVEHMETELKGLYPGYASQSPLSYYALASAQSGWVKEMKIAAKAALRVPFLFGYVAPEMRHMNASAYVWLQLYHGNCAAAAASAILSRGPSSHPLLPLQTLDNLDYVFFSCNHDDRFEDRVVNLVHVKRLNKIVEVESWFMEYLNALASLVLQAPLASIMGLPEIYSRKGALTMCTDCSRKVHDDVGRFTELLMEAVRKAVDGVPLQLHD</sequence>
<dbReference type="CDD" id="cd18186">
    <property type="entry name" value="BTB_POZ_ZBTB_KLHL-like"/>
    <property type="match status" value="1"/>
</dbReference>
<dbReference type="PROSITE" id="PS50097">
    <property type="entry name" value="BTB"/>
    <property type="match status" value="1"/>
</dbReference>
<dbReference type="EMBL" id="RWJN01000437">
    <property type="protein sequence ID" value="TCD61709.1"/>
    <property type="molecule type" value="Genomic_DNA"/>
</dbReference>
<feature type="compositionally biased region" description="Basic and acidic residues" evidence="1">
    <location>
        <begin position="15"/>
        <end position="30"/>
    </location>
</feature>
<comment type="caution">
    <text evidence="3">The sequence shown here is derived from an EMBL/GenBank/DDBJ whole genome shotgun (WGS) entry which is preliminary data.</text>
</comment>
<dbReference type="InterPro" id="IPR000210">
    <property type="entry name" value="BTB/POZ_dom"/>
</dbReference>
<accession>A0A4R0RBL7</accession>
<dbReference type="Gene3D" id="3.30.710.10">
    <property type="entry name" value="Potassium Channel Kv1.1, Chain A"/>
    <property type="match status" value="1"/>
</dbReference>
<keyword evidence="4" id="KW-1185">Reference proteome</keyword>
<dbReference type="AlphaFoldDB" id="A0A4R0RBL7"/>
<organism evidence="3 4">
    <name type="scientific">Steccherinum ochraceum</name>
    <dbReference type="NCBI Taxonomy" id="92696"/>
    <lineage>
        <taxon>Eukaryota</taxon>
        <taxon>Fungi</taxon>
        <taxon>Dikarya</taxon>
        <taxon>Basidiomycota</taxon>
        <taxon>Agaricomycotina</taxon>
        <taxon>Agaricomycetes</taxon>
        <taxon>Polyporales</taxon>
        <taxon>Steccherinaceae</taxon>
        <taxon>Steccherinum</taxon>
    </lineage>
</organism>